<organism evidence="1 2">
    <name type="scientific">Octadecabacter ascidiaceicola</name>
    <dbReference type="NCBI Taxonomy" id="1655543"/>
    <lineage>
        <taxon>Bacteria</taxon>
        <taxon>Pseudomonadati</taxon>
        <taxon>Pseudomonadota</taxon>
        <taxon>Alphaproteobacteria</taxon>
        <taxon>Rhodobacterales</taxon>
        <taxon>Roseobacteraceae</taxon>
        <taxon>Octadecabacter</taxon>
    </lineage>
</organism>
<gene>
    <name evidence="1" type="ORF">OCA8868_01348</name>
</gene>
<proteinExistence type="predicted"/>
<sequence>MKTFLRSNFTKPAFPEPQSYTDGLPSLGPLNLVASTPVDTNSLRCITNSASLPTFADLRSGQHGIYPALSEVPATLNAVTRGQWHLVGSQGFAGEVNITKDYQTTTGLSTTTQRTFEASVGASPGNVSAEFKATFSIEQTITNEETTSCSYNFVTEAGYNTICAEWQWFETFTFCTDYTNLETIVPFVWTDFSTDPFVGYGNGQVSFGGHWGSAYSPTVLGKNYPFPQ</sequence>
<keyword evidence="2" id="KW-1185">Reference proteome</keyword>
<dbReference type="Proteomes" id="UP000203464">
    <property type="component" value="Unassembled WGS sequence"/>
</dbReference>
<accession>A0A238K565</accession>
<dbReference type="AlphaFoldDB" id="A0A238K565"/>
<dbReference type="EMBL" id="FXYD01000002">
    <property type="protein sequence ID" value="SMX37242.1"/>
    <property type="molecule type" value="Genomic_DNA"/>
</dbReference>
<name>A0A238K565_9RHOB</name>
<reference evidence="2" key="1">
    <citation type="submission" date="2017-05" db="EMBL/GenBank/DDBJ databases">
        <authorList>
            <person name="Rodrigo-Torres L."/>
            <person name="Arahal R. D."/>
            <person name="Lucena T."/>
        </authorList>
    </citation>
    <scope>NUCLEOTIDE SEQUENCE [LARGE SCALE GENOMIC DNA]</scope>
    <source>
        <strain evidence="2">CECT 8868</strain>
    </source>
</reference>
<dbReference type="RefSeq" id="WP_143849555.1">
    <property type="nucleotide sequence ID" value="NZ_FXYD01000002.1"/>
</dbReference>
<evidence type="ECO:0000313" key="2">
    <source>
        <dbReference type="Proteomes" id="UP000203464"/>
    </source>
</evidence>
<protein>
    <submittedName>
        <fullName evidence="1">Uncharacterized protein</fullName>
    </submittedName>
</protein>
<evidence type="ECO:0000313" key="1">
    <source>
        <dbReference type="EMBL" id="SMX37242.1"/>
    </source>
</evidence>